<comment type="caution">
    <text evidence="2">The sequence shown here is derived from an EMBL/GenBank/DDBJ whole genome shotgun (WGS) entry which is preliminary data.</text>
</comment>
<evidence type="ECO:0000259" key="1">
    <source>
        <dbReference type="Pfam" id="PF10026"/>
    </source>
</evidence>
<keyword evidence="3" id="KW-1185">Reference proteome</keyword>
<accession>A0A318S9P6</accession>
<protein>
    <submittedName>
        <fullName evidence="2">Uncharacterized protein YjaZ</fullName>
    </submittedName>
</protein>
<evidence type="ECO:0000313" key="2">
    <source>
        <dbReference type="EMBL" id="PYE55941.1"/>
    </source>
</evidence>
<feature type="domain" description="DUF2268" evidence="1">
    <location>
        <begin position="118"/>
        <end position="295"/>
    </location>
</feature>
<proteinExistence type="predicted"/>
<dbReference type="RefSeq" id="WP_245900675.1">
    <property type="nucleotide sequence ID" value="NZ_QJSX01000002.1"/>
</dbReference>
<evidence type="ECO:0000313" key="3">
    <source>
        <dbReference type="Proteomes" id="UP000248326"/>
    </source>
</evidence>
<dbReference type="InterPro" id="IPR018728">
    <property type="entry name" value="DUF2268"/>
</dbReference>
<sequence length="311" mass="34777">METTLNMRTVKALDGLRKALEAPKDERDGTFVREVMEPLRPLWEPSLRFMGSMARDVTEPLDVARLFRFYRPELGAERGLTALAELERAGTWAACVSAFQEAMDALDPVGHGLRLPGANMSFVLADPDGMDARLGSYTGVGNVPGWSLLLAWPTEFNLPRLPAIVTHEFHHNVRFAFEPPWPMTLGQYLVAEGLAEAFAAHFHGEEKLGHWTTGLSEAEVRAVRPRFAQALLSQDWNVVRGFIFGDWAASEHQFEAQGVPDFAGYAMGYRMVREALRRSGWSVVEATYRPWREIVAASGWFDEVLADAAVR</sequence>
<dbReference type="AlphaFoldDB" id="A0A318S9P6"/>
<gene>
    <name evidence="2" type="ORF">DES52_102308</name>
</gene>
<reference evidence="2 3" key="1">
    <citation type="submission" date="2018-06" db="EMBL/GenBank/DDBJ databases">
        <title>Genomic Encyclopedia of Type Strains, Phase IV (KMG-IV): sequencing the most valuable type-strain genomes for metagenomic binning, comparative biology and taxonomic classification.</title>
        <authorList>
            <person name="Goeker M."/>
        </authorList>
    </citation>
    <scope>NUCLEOTIDE SEQUENCE [LARGE SCALE GENOMIC DNA]</scope>
    <source>
        <strain evidence="2 3">DSM 18048</strain>
    </source>
</reference>
<dbReference type="EMBL" id="QJSX01000002">
    <property type="protein sequence ID" value="PYE55941.1"/>
    <property type="molecule type" value="Genomic_DNA"/>
</dbReference>
<dbReference type="Pfam" id="PF10026">
    <property type="entry name" value="DUF2268"/>
    <property type="match status" value="1"/>
</dbReference>
<dbReference type="Proteomes" id="UP000248326">
    <property type="component" value="Unassembled WGS sequence"/>
</dbReference>
<name>A0A318S9P6_9DEIO</name>
<organism evidence="2 3">
    <name type="scientific">Deinococcus yavapaiensis KR-236</name>
    <dbReference type="NCBI Taxonomy" id="694435"/>
    <lineage>
        <taxon>Bacteria</taxon>
        <taxon>Thermotogati</taxon>
        <taxon>Deinococcota</taxon>
        <taxon>Deinococci</taxon>
        <taxon>Deinococcales</taxon>
        <taxon>Deinococcaceae</taxon>
        <taxon>Deinococcus</taxon>
    </lineage>
</organism>